<dbReference type="eggNOG" id="COG1073">
    <property type="taxonomic scope" value="Bacteria"/>
</dbReference>
<reference evidence="1 2" key="1">
    <citation type="journal article" date="2014" name="Antonie Van Leeuwenhoek">
        <title>Hyphomonas beringensis sp. nov. and Hyphomonas chukchiensis sp. nov., isolated from surface seawater of the Bering Sea and Chukchi Sea.</title>
        <authorList>
            <person name="Li C."/>
            <person name="Lai Q."/>
            <person name="Li G."/>
            <person name="Dong C."/>
            <person name="Wang J."/>
            <person name="Liao Y."/>
            <person name="Shao Z."/>
        </authorList>
    </citation>
    <scope>NUCLEOTIDE SEQUENCE [LARGE SCALE GENOMIC DNA]</scope>
    <source>
        <strain evidence="1 2">VP2</strain>
    </source>
</reference>
<keyword evidence="2" id="KW-1185">Reference proteome</keyword>
<sequence length="399" mass="42370">MRRDLSFLLVAVTALATACSKDIPSAEPDVEQLPPQQILSDVGADSRAFSVASADGTQITGQVDVPMGGDGREPVVVLSAGTGLFDRDVMLGNSGTERDAVFADLARRFTQAGIAVVRYDRRGVRYRPADGQMLDKAVSGTSTVESQRDDLGAVYDQARKDFGGPAACIALLGHSEGLQHIAGLAAADAVAPDLVVGIGGPLQAPADVFRWQLSGRDGFSLHQMDADGDGVTTNEEVRAGLSGTPSAVSGKLQPYLHPSGKWMPGAIARKMAGQKMNYEVAKLQALAMPPTAPYPDAKTPMAQYSWFQNWYTDDAPVAGKLAAWNVPMLLYYGDRDSQVRYEFQKPVAEAFLGNRAEMHILPGLGHSLGPHVLFGPMDEAAADALVARTAAILNERCSS</sequence>
<dbReference type="InterPro" id="IPR053145">
    <property type="entry name" value="AB_hydrolase_Est10"/>
</dbReference>
<evidence type="ECO:0000313" key="2">
    <source>
        <dbReference type="Proteomes" id="UP000024816"/>
    </source>
</evidence>
<gene>
    <name evidence="1" type="ORF">HJA_11340</name>
</gene>
<dbReference type="Gene3D" id="3.40.50.1820">
    <property type="entry name" value="alpha/beta hydrolase"/>
    <property type="match status" value="2"/>
</dbReference>
<dbReference type="GO" id="GO:0052689">
    <property type="term" value="F:carboxylic ester hydrolase activity"/>
    <property type="evidence" value="ECO:0007669"/>
    <property type="project" value="TreeGrafter"/>
</dbReference>
<evidence type="ECO:0008006" key="3">
    <source>
        <dbReference type="Google" id="ProtNLM"/>
    </source>
</evidence>
<dbReference type="PATRIC" id="fig|1280952.3.peg.2268"/>
<dbReference type="EMBL" id="ARYJ01000006">
    <property type="protein sequence ID" value="KCZ88173.1"/>
    <property type="molecule type" value="Genomic_DNA"/>
</dbReference>
<evidence type="ECO:0000313" key="1">
    <source>
        <dbReference type="EMBL" id="KCZ88173.1"/>
    </source>
</evidence>
<dbReference type="RefSeq" id="WP_035582213.1">
    <property type="nucleotide sequence ID" value="NZ_ARYJ01000006.1"/>
</dbReference>
<protein>
    <recommendedName>
        <fullName evidence="3">Serine aminopeptidase S33 domain-containing protein</fullName>
    </recommendedName>
</protein>
<dbReference type="PANTHER" id="PTHR43265">
    <property type="entry name" value="ESTERASE ESTD"/>
    <property type="match status" value="1"/>
</dbReference>
<accession>A0A059FCD0</accession>
<name>A0A059FCD0_9PROT</name>
<dbReference type="InterPro" id="IPR029058">
    <property type="entry name" value="AB_hydrolase_fold"/>
</dbReference>
<dbReference type="Proteomes" id="UP000024816">
    <property type="component" value="Unassembled WGS sequence"/>
</dbReference>
<dbReference type="STRING" id="1280952.HJA_11340"/>
<comment type="caution">
    <text evidence="1">The sequence shown here is derived from an EMBL/GenBank/DDBJ whole genome shotgun (WGS) entry which is preliminary data.</text>
</comment>
<dbReference type="SUPFAM" id="SSF53474">
    <property type="entry name" value="alpha/beta-Hydrolases"/>
    <property type="match status" value="1"/>
</dbReference>
<organism evidence="1 2">
    <name type="scientific">Hyphomonas jannaschiana VP2</name>
    <dbReference type="NCBI Taxonomy" id="1280952"/>
    <lineage>
        <taxon>Bacteria</taxon>
        <taxon>Pseudomonadati</taxon>
        <taxon>Pseudomonadota</taxon>
        <taxon>Alphaproteobacteria</taxon>
        <taxon>Hyphomonadales</taxon>
        <taxon>Hyphomonadaceae</taxon>
        <taxon>Hyphomonas</taxon>
    </lineage>
</organism>
<dbReference type="AlphaFoldDB" id="A0A059FCD0"/>
<dbReference type="PROSITE" id="PS51257">
    <property type="entry name" value="PROKAR_LIPOPROTEIN"/>
    <property type="match status" value="1"/>
</dbReference>
<dbReference type="PANTHER" id="PTHR43265:SF1">
    <property type="entry name" value="ESTERASE ESTD"/>
    <property type="match status" value="1"/>
</dbReference>
<dbReference type="OrthoDB" id="9809549at2"/>
<proteinExistence type="predicted"/>